<dbReference type="PROSITE" id="PS50102">
    <property type="entry name" value="RRM"/>
    <property type="match status" value="2"/>
</dbReference>
<dbReference type="SMART" id="SM00360">
    <property type="entry name" value="RRM"/>
    <property type="match status" value="2"/>
</dbReference>
<feature type="domain" description="RRM" evidence="6">
    <location>
        <begin position="262"/>
        <end position="335"/>
    </location>
</feature>
<dbReference type="GO" id="GO:0003723">
    <property type="term" value="F:RNA binding"/>
    <property type="evidence" value="ECO:0007669"/>
    <property type="project" value="UniProtKB-UniRule"/>
</dbReference>
<feature type="compositionally biased region" description="Polar residues" evidence="5">
    <location>
        <begin position="963"/>
        <end position="973"/>
    </location>
</feature>
<dbReference type="InterPro" id="IPR012921">
    <property type="entry name" value="SPOC_C"/>
</dbReference>
<evidence type="ECO:0000313" key="8">
    <source>
        <dbReference type="Proteomes" id="UP001291623"/>
    </source>
</evidence>
<keyword evidence="2 4" id="KW-0694">RNA-binding</keyword>
<name>A0AAE1R3A2_9SOLA</name>
<comment type="subcellular location">
    <subcellularLocation>
        <location evidence="1">Nucleus</location>
    </subcellularLocation>
</comment>
<feature type="compositionally biased region" description="Polar residues" evidence="5">
    <location>
        <begin position="886"/>
        <end position="904"/>
    </location>
</feature>
<proteinExistence type="predicted"/>
<evidence type="ECO:0000256" key="2">
    <source>
        <dbReference type="ARBA" id="ARBA00022884"/>
    </source>
</evidence>
<protein>
    <recommendedName>
        <fullName evidence="6">RRM domain-containing protein</fullName>
    </recommendedName>
</protein>
<feature type="compositionally biased region" description="Basic and acidic residues" evidence="5">
    <location>
        <begin position="210"/>
        <end position="224"/>
    </location>
</feature>
<dbReference type="AlphaFoldDB" id="A0AAE1R3A2"/>
<feature type="region of interest" description="Disordered" evidence="5">
    <location>
        <begin position="820"/>
        <end position="871"/>
    </location>
</feature>
<dbReference type="SUPFAM" id="SSF54928">
    <property type="entry name" value="RNA-binding domain, RBD"/>
    <property type="match status" value="2"/>
</dbReference>
<feature type="compositionally biased region" description="Polar residues" evidence="5">
    <location>
        <begin position="820"/>
        <end position="830"/>
    </location>
</feature>
<sequence>MVLLQTGRGGRERDRYRRDHPPRSEEKIHHGREHPPSRHLWVGNLSHSLSESTLANHFLRFGDLESLAFQPGRSYAFINFKDAEGAFAAIRHLQGYVVADNPLRIEFTKACMYSIAVEGHENLFQRLGSRAQSASVTRLLCSHDAVTRFPNGLVSALVKDMRLEVRFLLQLSEYLREDNVGLLSQLERCYYVLQLWVTSLGVDKSSSAPPRDEDYYPRRDERPMIRRSPLSQRDLRSCHSTPDLPPYPDKSSLNDKSGEPSEVLWIGFPAQLKVDEFILRKAFSPFGQIDRITAFPGRTYAFVRYKNVMAACRAKDTLQGKLFDNPRVHICFARSESGPSNKERSSLNDSPSSHLRSYGHIGSSENLRHDRDFGNFPGDHGMRSPRFNSDMDPGDSRLSFGRKGNSWAGEDGTLDRRRFPDRDSEQRHGDNAYNQRSPPRKRVVDMREFSPQRFPRQDPFYDDSWDLPEDPLVFHEAKKLKTSSYFPENELPEYPFNDMEPAKHRGYHEFSQAEVLDKNFDSESLVHRQISERMMNSNAPYPEENDRWNSRFDNFKVGPGQLASNAEQKRLTPEPHPSSKSTEWKWEGTIAKGGTAVCRARCFPVGKPLDMILPVYLDCTARTSLDMLAKHYYQAAGSWVVFFVPATDADMAFYNEFMNYLGEKQRAAVAKLDERITMFLVPPSDFSEKVLKVPGKLSISGVVLRLDPLSSQPEKNETSFTGFQGMASFSKPISPSVPNPALTSYTATQRPGISNMSFPGIDAGPPAASFSGSLQPSGNFSESFSGDRHNYMVNQQYPAMGQNWSSHDRQNLNPSVKNIISQSQSSSGRNDPTIGQGYNPAMPGTGQESFYRGEVSNSNNRPPPEAKTPTAPFQSEQLAMLASSLLGQQRQSGVASTGQDSQQPGAGHLPDNPYRPKHNLPFSNNQPVDHSSSQFGQIQQLLPQQQHQQPMASLPGPPPRELQQGTHLNQLQNAADEETDPQKRLQATLQLAAALLHQIQQGKS</sequence>
<evidence type="ECO:0000256" key="4">
    <source>
        <dbReference type="PROSITE-ProRule" id="PRU00176"/>
    </source>
</evidence>
<dbReference type="CDD" id="cd21546">
    <property type="entry name" value="SPOC_FPA-like"/>
    <property type="match status" value="1"/>
</dbReference>
<feature type="region of interest" description="Disordered" evidence="5">
    <location>
        <begin position="1"/>
        <end position="36"/>
    </location>
</feature>
<dbReference type="InterPro" id="IPR000504">
    <property type="entry name" value="RRM_dom"/>
</dbReference>
<reference evidence="7" key="1">
    <citation type="submission" date="2023-12" db="EMBL/GenBank/DDBJ databases">
        <title>Genome assembly of Anisodus tanguticus.</title>
        <authorList>
            <person name="Wang Y.-J."/>
        </authorList>
    </citation>
    <scope>NUCLEOTIDE SEQUENCE</scope>
    <source>
        <strain evidence="7">KB-2021</strain>
        <tissue evidence="7">Leaf</tissue>
    </source>
</reference>
<dbReference type="CDD" id="cd00590">
    <property type="entry name" value="RRM_SF"/>
    <property type="match status" value="1"/>
</dbReference>
<dbReference type="Proteomes" id="UP001291623">
    <property type="component" value="Unassembled WGS sequence"/>
</dbReference>
<feature type="compositionally biased region" description="Polar residues" evidence="5">
    <location>
        <begin position="921"/>
        <end position="933"/>
    </location>
</feature>
<dbReference type="FunFam" id="3.30.70.330:FF:000522">
    <property type="entry name" value="RNA recognition motif (RRM)-containing protein"/>
    <property type="match status" value="1"/>
</dbReference>
<dbReference type="Pfam" id="PF00076">
    <property type="entry name" value="RRM_1"/>
    <property type="match status" value="2"/>
</dbReference>
<dbReference type="Gene3D" id="3.30.70.330">
    <property type="match status" value="2"/>
</dbReference>
<accession>A0AAE1R3A2</accession>
<feature type="region of interest" description="Disordered" evidence="5">
    <location>
        <begin position="886"/>
        <end position="984"/>
    </location>
</feature>
<feature type="compositionally biased region" description="Polar residues" evidence="5">
    <location>
        <begin position="770"/>
        <end position="784"/>
    </location>
</feature>
<evidence type="ECO:0000256" key="3">
    <source>
        <dbReference type="ARBA" id="ARBA00023242"/>
    </source>
</evidence>
<evidence type="ECO:0000256" key="1">
    <source>
        <dbReference type="ARBA" id="ARBA00004123"/>
    </source>
</evidence>
<dbReference type="EMBL" id="JAVYJV010000020">
    <property type="protein sequence ID" value="KAK4344103.1"/>
    <property type="molecule type" value="Genomic_DNA"/>
</dbReference>
<comment type="caution">
    <text evidence="7">The sequence shown here is derived from an EMBL/GenBank/DDBJ whole genome shotgun (WGS) entry which is preliminary data.</text>
</comment>
<dbReference type="Pfam" id="PF07744">
    <property type="entry name" value="SPOC"/>
    <property type="match status" value="1"/>
</dbReference>
<dbReference type="InterPro" id="IPR012677">
    <property type="entry name" value="Nucleotide-bd_a/b_plait_sf"/>
</dbReference>
<feature type="region of interest" description="Disordered" evidence="5">
    <location>
        <begin position="563"/>
        <end position="583"/>
    </location>
</feature>
<keyword evidence="3" id="KW-0539">Nucleus</keyword>
<feature type="region of interest" description="Disordered" evidence="5">
    <location>
        <begin position="203"/>
        <end position="256"/>
    </location>
</feature>
<dbReference type="PANTHER" id="PTHR23189">
    <property type="entry name" value="RNA RECOGNITION MOTIF-CONTAINING"/>
    <property type="match status" value="1"/>
</dbReference>
<feature type="compositionally biased region" description="Basic and acidic residues" evidence="5">
    <location>
        <begin position="9"/>
        <end position="36"/>
    </location>
</feature>
<evidence type="ECO:0000313" key="7">
    <source>
        <dbReference type="EMBL" id="KAK4344103.1"/>
    </source>
</evidence>
<keyword evidence="8" id="KW-1185">Reference proteome</keyword>
<feature type="domain" description="RRM" evidence="6">
    <location>
        <begin position="38"/>
        <end position="110"/>
    </location>
</feature>
<dbReference type="InterPro" id="IPR035979">
    <property type="entry name" value="RBD_domain_sf"/>
</dbReference>
<organism evidence="7 8">
    <name type="scientific">Anisodus tanguticus</name>
    <dbReference type="NCBI Taxonomy" id="243964"/>
    <lineage>
        <taxon>Eukaryota</taxon>
        <taxon>Viridiplantae</taxon>
        <taxon>Streptophyta</taxon>
        <taxon>Embryophyta</taxon>
        <taxon>Tracheophyta</taxon>
        <taxon>Spermatophyta</taxon>
        <taxon>Magnoliopsida</taxon>
        <taxon>eudicotyledons</taxon>
        <taxon>Gunneridae</taxon>
        <taxon>Pentapetalae</taxon>
        <taxon>asterids</taxon>
        <taxon>lamiids</taxon>
        <taxon>Solanales</taxon>
        <taxon>Solanaceae</taxon>
        <taxon>Solanoideae</taxon>
        <taxon>Hyoscyameae</taxon>
        <taxon>Anisodus</taxon>
    </lineage>
</organism>
<feature type="region of interest" description="Disordered" evidence="5">
    <location>
        <begin position="757"/>
        <end position="787"/>
    </location>
</feature>
<dbReference type="GO" id="GO:0005634">
    <property type="term" value="C:nucleus"/>
    <property type="evidence" value="ECO:0007669"/>
    <property type="project" value="UniProtKB-SubCell"/>
</dbReference>
<feature type="region of interest" description="Disordered" evidence="5">
    <location>
        <begin position="334"/>
        <end position="443"/>
    </location>
</feature>
<feature type="compositionally biased region" description="Basic and acidic residues" evidence="5">
    <location>
        <begin position="413"/>
        <end position="430"/>
    </location>
</feature>
<evidence type="ECO:0000256" key="5">
    <source>
        <dbReference type="SAM" id="MobiDB-lite"/>
    </source>
</evidence>
<feature type="compositionally biased region" description="Low complexity" evidence="5">
    <location>
        <begin position="934"/>
        <end position="954"/>
    </location>
</feature>
<gene>
    <name evidence="7" type="ORF">RND71_037197</name>
</gene>
<evidence type="ECO:0000259" key="6">
    <source>
        <dbReference type="PROSITE" id="PS50102"/>
    </source>
</evidence>